<gene>
    <name evidence="1" type="ORF">BJ138DRAFT_1181988</name>
</gene>
<name>A0ACB8A416_9AGAM</name>
<keyword evidence="2" id="KW-1185">Reference proteome</keyword>
<comment type="caution">
    <text evidence="1">The sequence shown here is derived from an EMBL/GenBank/DDBJ whole genome shotgun (WGS) entry which is preliminary data.</text>
</comment>
<organism evidence="1 2">
    <name type="scientific">Hygrophoropsis aurantiaca</name>
    <dbReference type="NCBI Taxonomy" id="72124"/>
    <lineage>
        <taxon>Eukaryota</taxon>
        <taxon>Fungi</taxon>
        <taxon>Dikarya</taxon>
        <taxon>Basidiomycota</taxon>
        <taxon>Agaricomycotina</taxon>
        <taxon>Agaricomycetes</taxon>
        <taxon>Agaricomycetidae</taxon>
        <taxon>Boletales</taxon>
        <taxon>Coniophorineae</taxon>
        <taxon>Hygrophoropsidaceae</taxon>
        <taxon>Hygrophoropsis</taxon>
    </lineage>
</organism>
<protein>
    <submittedName>
        <fullName evidence="1">Uncharacterized protein</fullName>
    </submittedName>
</protein>
<dbReference type="EMBL" id="MU267846">
    <property type="protein sequence ID" value="KAH7908115.1"/>
    <property type="molecule type" value="Genomic_DNA"/>
</dbReference>
<evidence type="ECO:0000313" key="2">
    <source>
        <dbReference type="Proteomes" id="UP000790377"/>
    </source>
</evidence>
<proteinExistence type="predicted"/>
<dbReference type="Proteomes" id="UP000790377">
    <property type="component" value="Unassembled WGS sequence"/>
</dbReference>
<sequence length="317" mass="36518">MCQFQLENLRCLSRLLAKRKSDPTSASESASQGSKRAKVDDASRERDKTESIKPKKHVKEFVLILLCYRNFEISTSTARNAPNFTSGDRTLYILVFRKLLPAKTLGSEDFGRVWWQCVLCHKDLWNNGVHHRDISLNNLMCYKKANGEVVGVLNDFDLASLVSKGQPKGPQGNQRTGTPPFMALELLTPEGLKGEIEHLYRHDLESFFWVLVFFCLQYENGKEKKTGPLDAWVRVNTDQCRKEKNDFFSRIATFVTQFPSSNKKFGVIAYKYSRELMNRKMERNDCVVLGIKEPEELPEDVFKAMETIVRREHPNII</sequence>
<evidence type="ECO:0000313" key="1">
    <source>
        <dbReference type="EMBL" id="KAH7908115.1"/>
    </source>
</evidence>
<reference evidence="1" key="1">
    <citation type="journal article" date="2021" name="New Phytol.">
        <title>Evolutionary innovations through gain and loss of genes in the ectomycorrhizal Boletales.</title>
        <authorList>
            <person name="Wu G."/>
            <person name="Miyauchi S."/>
            <person name="Morin E."/>
            <person name="Kuo A."/>
            <person name="Drula E."/>
            <person name="Varga T."/>
            <person name="Kohler A."/>
            <person name="Feng B."/>
            <person name="Cao Y."/>
            <person name="Lipzen A."/>
            <person name="Daum C."/>
            <person name="Hundley H."/>
            <person name="Pangilinan J."/>
            <person name="Johnson J."/>
            <person name="Barry K."/>
            <person name="LaButti K."/>
            <person name="Ng V."/>
            <person name="Ahrendt S."/>
            <person name="Min B."/>
            <person name="Choi I.G."/>
            <person name="Park H."/>
            <person name="Plett J.M."/>
            <person name="Magnuson J."/>
            <person name="Spatafora J.W."/>
            <person name="Nagy L.G."/>
            <person name="Henrissat B."/>
            <person name="Grigoriev I.V."/>
            <person name="Yang Z.L."/>
            <person name="Xu J."/>
            <person name="Martin F.M."/>
        </authorList>
    </citation>
    <scope>NUCLEOTIDE SEQUENCE</scope>
    <source>
        <strain evidence="1">ATCC 28755</strain>
    </source>
</reference>
<accession>A0ACB8A416</accession>